<name>A0ABP8NBJ2_9BACT</name>
<sequence>MKKLLLISVMAMATCAYGQMKVDTTRTSVTVRQTVASAVKTLSIYRAFVPGQGMRYLAVYQPTAAELGEEPDISRMKFTDEAVRIKAMLDAALAQKPLNFSRLSINLLPYIDLTARLVELYSTSKEWNDYLQKNAASLRKSVTLMDGSEVTEISYDIQVAAAVFEKSDMLKELQELFGPYGYTVTQGGFPDEHQQLVSTDKLMLLGKDPNLFVPAPNTFINLLKTKK</sequence>
<reference evidence="3" key="1">
    <citation type="journal article" date="2019" name="Int. J. Syst. Evol. Microbiol.">
        <title>The Global Catalogue of Microorganisms (GCM) 10K type strain sequencing project: providing services to taxonomists for standard genome sequencing and annotation.</title>
        <authorList>
            <consortium name="The Broad Institute Genomics Platform"/>
            <consortium name="The Broad Institute Genome Sequencing Center for Infectious Disease"/>
            <person name="Wu L."/>
            <person name="Ma J."/>
        </authorList>
    </citation>
    <scope>NUCLEOTIDE SEQUENCE [LARGE SCALE GENOMIC DNA]</scope>
    <source>
        <strain evidence="3">JCM 32105</strain>
    </source>
</reference>
<feature type="signal peptide" evidence="1">
    <location>
        <begin position="1"/>
        <end position="18"/>
    </location>
</feature>
<keyword evidence="1" id="KW-0732">Signal</keyword>
<evidence type="ECO:0000313" key="2">
    <source>
        <dbReference type="EMBL" id="GAA4462705.1"/>
    </source>
</evidence>
<evidence type="ECO:0000256" key="1">
    <source>
        <dbReference type="SAM" id="SignalP"/>
    </source>
</evidence>
<comment type="caution">
    <text evidence="2">The sequence shown here is derived from an EMBL/GenBank/DDBJ whole genome shotgun (WGS) entry which is preliminary data.</text>
</comment>
<evidence type="ECO:0000313" key="3">
    <source>
        <dbReference type="Proteomes" id="UP001500067"/>
    </source>
</evidence>
<proteinExistence type="predicted"/>
<keyword evidence="3" id="KW-1185">Reference proteome</keyword>
<organism evidence="2 3">
    <name type="scientific">Nemorincola caseinilytica</name>
    <dbReference type="NCBI Taxonomy" id="2054315"/>
    <lineage>
        <taxon>Bacteria</taxon>
        <taxon>Pseudomonadati</taxon>
        <taxon>Bacteroidota</taxon>
        <taxon>Chitinophagia</taxon>
        <taxon>Chitinophagales</taxon>
        <taxon>Chitinophagaceae</taxon>
        <taxon>Nemorincola</taxon>
    </lineage>
</organism>
<dbReference type="EMBL" id="BAABFA010000007">
    <property type="protein sequence ID" value="GAA4462705.1"/>
    <property type="molecule type" value="Genomic_DNA"/>
</dbReference>
<gene>
    <name evidence="2" type="ORF">GCM10023093_09850</name>
</gene>
<accession>A0ABP8NBJ2</accession>
<dbReference type="RefSeq" id="WP_345079424.1">
    <property type="nucleotide sequence ID" value="NZ_BAABFA010000007.1"/>
</dbReference>
<dbReference type="Proteomes" id="UP001500067">
    <property type="component" value="Unassembled WGS sequence"/>
</dbReference>
<feature type="chain" id="PRO_5047516522" evidence="1">
    <location>
        <begin position="19"/>
        <end position="227"/>
    </location>
</feature>
<protein>
    <submittedName>
        <fullName evidence="2">Uncharacterized protein</fullName>
    </submittedName>
</protein>